<reference evidence="2 3" key="1">
    <citation type="submission" date="2015-03" db="EMBL/GenBank/DDBJ databases">
        <title>Genomics and transcriptomics of the oil-accumulating basidiomycete yeast T. oleaginosus allow insights into substrate utilization and the diverse evolutionary trajectories of mating systems in fungi.</title>
        <authorList>
            <consortium name="DOE Joint Genome Institute"/>
            <person name="Kourist R."/>
            <person name="Kracht O."/>
            <person name="Bracharz F."/>
            <person name="Lipzen A."/>
            <person name="Nolan M."/>
            <person name="Ohm R."/>
            <person name="Grigoriev I."/>
            <person name="Sun S."/>
            <person name="Heitman J."/>
            <person name="Bruck T."/>
            <person name="Nowrousian M."/>
        </authorList>
    </citation>
    <scope>NUCLEOTIDE SEQUENCE [LARGE SCALE GENOMIC DNA]</scope>
    <source>
        <strain evidence="2 3">IBC0246</strain>
    </source>
</reference>
<accession>A0A0J0XFA8</accession>
<keyword evidence="3" id="KW-1185">Reference proteome</keyword>
<dbReference type="Proteomes" id="UP000053611">
    <property type="component" value="Unassembled WGS sequence"/>
</dbReference>
<feature type="region of interest" description="Disordered" evidence="1">
    <location>
        <begin position="31"/>
        <end position="71"/>
    </location>
</feature>
<evidence type="ECO:0000313" key="2">
    <source>
        <dbReference type="EMBL" id="KLT39775.1"/>
    </source>
</evidence>
<dbReference type="AlphaFoldDB" id="A0A0J0XFA8"/>
<dbReference type="RefSeq" id="XP_018276266.1">
    <property type="nucleotide sequence ID" value="XM_018424164.1"/>
</dbReference>
<dbReference type="GeneID" id="28984767"/>
<gene>
    <name evidence="2" type="ORF">CC85DRAFT_288190</name>
</gene>
<protein>
    <submittedName>
        <fullName evidence="2">Uncharacterized protein</fullName>
    </submittedName>
</protein>
<organism evidence="2 3">
    <name type="scientific">Cutaneotrichosporon oleaginosum</name>
    <dbReference type="NCBI Taxonomy" id="879819"/>
    <lineage>
        <taxon>Eukaryota</taxon>
        <taxon>Fungi</taxon>
        <taxon>Dikarya</taxon>
        <taxon>Basidiomycota</taxon>
        <taxon>Agaricomycotina</taxon>
        <taxon>Tremellomycetes</taxon>
        <taxon>Trichosporonales</taxon>
        <taxon>Trichosporonaceae</taxon>
        <taxon>Cutaneotrichosporon</taxon>
    </lineage>
</organism>
<dbReference type="EMBL" id="KQ087249">
    <property type="protein sequence ID" value="KLT39775.1"/>
    <property type="molecule type" value="Genomic_DNA"/>
</dbReference>
<proteinExistence type="predicted"/>
<evidence type="ECO:0000256" key="1">
    <source>
        <dbReference type="SAM" id="MobiDB-lite"/>
    </source>
</evidence>
<evidence type="ECO:0000313" key="3">
    <source>
        <dbReference type="Proteomes" id="UP000053611"/>
    </source>
</evidence>
<feature type="non-terminal residue" evidence="2">
    <location>
        <position position="1"/>
    </location>
</feature>
<sequence length="88" mass="9859">MTRLLPEPPLLPTPPVSPTLLVPRLLPVSPTLPTALHFSTPPPTPRPSKRKNDADENEGPPTKRWRSGSTCDGDCFFCRAWQKQCREE</sequence>
<name>A0A0J0XFA8_9TREE</name>